<dbReference type="RefSeq" id="WP_106180824.1">
    <property type="nucleotide sequence ID" value="NZ_PVNH01000009.1"/>
</dbReference>
<feature type="chain" id="PRO_5015413857" description="BNR repeat protein" evidence="1">
    <location>
        <begin position="24"/>
        <end position="385"/>
    </location>
</feature>
<proteinExistence type="predicted"/>
<accession>A0A2T0LQM1</accession>
<sequence>MRRVFAALLGLLLVGGLVTPAGAERAGRKPLHPGMGAYPRLIRVDHAGPGRDGRILASLTSRDRRGHYTPIYESRDEGATFSLVGEIRDPAGRHGMCCGTLYELPQRVGRLREGTLLWAASYRHQAGPSRRIGIRVWASRNLGRSWQFLAEPVRSHNHDGVWEPEFNIDAGGNLWLHYADETEAPGHAQVLNRIASTDGIHWGTKQRTMAIAPHRVRPGMPIVRRLPNGRYYFSYEICNYGDRFCDPYSKISPDGANFGDPTEPGRRAATANGNHFQHAPTITLFPGGPRGVRILMVGQIYVDRKGRPLPGNGRTLLANDQLGAGPWYEVPAPVHVGRPFDDWCPNYSSTLLPVDGGSNVLQVAADYAGGVCRTYYAKGPARPSR</sequence>
<evidence type="ECO:0008006" key="4">
    <source>
        <dbReference type="Google" id="ProtNLM"/>
    </source>
</evidence>
<evidence type="ECO:0000313" key="2">
    <source>
        <dbReference type="EMBL" id="PRX45647.1"/>
    </source>
</evidence>
<dbReference type="SUPFAM" id="SSF50939">
    <property type="entry name" value="Sialidases"/>
    <property type="match status" value="1"/>
</dbReference>
<feature type="signal peptide" evidence="1">
    <location>
        <begin position="1"/>
        <end position="23"/>
    </location>
</feature>
<dbReference type="PANTHER" id="PTHR38792:SF3">
    <property type="entry name" value="BNR_ASP-BOX REPEAT DOMAIN PROTEIN (AFU_ORTHOLOGUE AFUA_7G06430)-RELATED"/>
    <property type="match status" value="1"/>
</dbReference>
<dbReference type="OrthoDB" id="5958808at2"/>
<reference evidence="2 3" key="1">
    <citation type="submission" date="2018-03" db="EMBL/GenBank/DDBJ databases">
        <title>Genomic Encyclopedia of Type Strains, Phase III (KMG-III): the genomes of soil and plant-associated and newly described type strains.</title>
        <authorList>
            <person name="Whitman W."/>
        </authorList>
    </citation>
    <scope>NUCLEOTIDE SEQUENCE [LARGE SCALE GENOMIC DNA]</scope>
    <source>
        <strain evidence="2 3">CGMCC 4.7125</strain>
    </source>
</reference>
<dbReference type="Proteomes" id="UP000238362">
    <property type="component" value="Unassembled WGS sequence"/>
</dbReference>
<comment type="caution">
    <text evidence="2">The sequence shown here is derived from an EMBL/GenBank/DDBJ whole genome shotgun (WGS) entry which is preliminary data.</text>
</comment>
<name>A0A2T0LQM1_9PSEU</name>
<keyword evidence="3" id="KW-1185">Reference proteome</keyword>
<organism evidence="2 3">
    <name type="scientific">Prauserella shujinwangii</name>
    <dbReference type="NCBI Taxonomy" id="1453103"/>
    <lineage>
        <taxon>Bacteria</taxon>
        <taxon>Bacillati</taxon>
        <taxon>Actinomycetota</taxon>
        <taxon>Actinomycetes</taxon>
        <taxon>Pseudonocardiales</taxon>
        <taxon>Pseudonocardiaceae</taxon>
        <taxon>Prauserella</taxon>
    </lineage>
</organism>
<dbReference type="EMBL" id="PVNH01000009">
    <property type="protein sequence ID" value="PRX45647.1"/>
    <property type="molecule type" value="Genomic_DNA"/>
</dbReference>
<evidence type="ECO:0000313" key="3">
    <source>
        <dbReference type="Proteomes" id="UP000238362"/>
    </source>
</evidence>
<protein>
    <recommendedName>
        <fullName evidence="4">BNR repeat protein</fullName>
    </recommendedName>
</protein>
<dbReference type="InterPro" id="IPR036278">
    <property type="entry name" value="Sialidase_sf"/>
</dbReference>
<dbReference type="CDD" id="cd15482">
    <property type="entry name" value="Sialidase_non-viral"/>
    <property type="match status" value="1"/>
</dbReference>
<keyword evidence="1" id="KW-0732">Signal</keyword>
<dbReference type="PANTHER" id="PTHR38792">
    <property type="entry name" value="BNR/ASP-BOX REPEAT DOMAIN PROTEIN (AFU_ORTHOLOGUE AFUA_7G06430)-RELATED"/>
    <property type="match status" value="1"/>
</dbReference>
<dbReference type="Gene3D" id="2.120.10.10">
    <property type="match status" value="1"/>
</dbReference>
<evidence type="ECO:0000256" key="1">
    <source>
        <dbReference type="SAM" id="SignalP"/>
    </source>
</evidence>
<gene>
    <name evidence="2" type="ORF">B0I33_109310</name>
</gene>
<dbReference type="AlphaFoldDB" id="A0A2T0LQM1"/>